<protein>
    <submittedName>
        <fullName evidence="1">Uncharacterized protein</fullName>
    </submittedName>
</protein>
<sequence length="123" mass="15046">MFHRKSEYLVEDTWGNIDVDLNQWSRRIALGFLRRTVSSFRLVVSRLFLFFRSVTLLRRFLVILWWSLFISLLVAFTLGTFTCSFLMRLVLSWFLRRIFSRFISWCFNGFFVYFFRLRIDLPS</sequence>
<name>A0A182IVB2_ANOAO</name>
<evidence type="ECO:0000313" key="1">
    <source>
        <dbReference type="EnsemblMetazoa" id="AATE006173-PA.1"/>
    </source>
</evidence>
<proteinExistence type="predicted"/>
<dbReference type="AlphaFoldDB" id="A0A182IVB2"/>
<dbReference type="EnsemblMetazoa" id="AATE006173-RA">
    <property type="protein sequence ID" value="AATE006173-PA.1"/>
    <property type="gene ID" value="AATE006173"/>
</dbReference>
<dbReference type="VEuPathDB" id="VectorBase:AATE006173"/>
<reference evidence="1" key="1">
    <citation type="submission" date="2022-08" db="UniProtKB">
        <authorList>
            <consortium name="EnsemblMetazoa"/>
        </authorList>
    </citation>
    <scope>IDENTIFICATION</scope>
    <source>
        <strain evidence="1">EBRO</strain>
    </source>
</reference>
<accession>A0A182IVB2</accession>
<organism evidence="1">
    <name type="scientific">Anopheles atroparvus</name>
    <name type="common">European mosquito</name>
    <dbReference type="NCBI Taxonomy" id="41427"/>
    <lineage>
        <taxon>Eukaryota</taxon>
        <taxon>Metazoa</taxon>
        <taxon>Ecdysozoa</taxon>
        <taxon>Arthropoda</taxon>
        <taxon>Hexapoda</taxon>
        <taxon>Insecta</taxon>
        <taxon>Pterygota</taxon>
        <taxon>Neoptera</taxon>
        <taxon>Endopterygota</taxon>
        <taxon>Diptera</taxon>
        <taxon>Nematocera</taxon>
        <taxon>Culicoidea</taxon>
        <taxon>Culicidae</taxon>
        <taxon>Anophelinae</taxon>
        <taxon>Anopheles</taxon>
    </lineage>
</organism>